<sequence>MSKKLAKFLQLNPEEIKSAKALRLKSIEDAVSLPGGPSRSKMLYHILWSGKGYEVGVGKPGKETERKNPNPYDMWPLIRKGGVPEERSASFGDIFHELEHMSNKSKYSLELLGCLLARSALMLDHISVDNKVVYSPNEVVIDEISKDIPSMFNVPLVVFLQYLETIALNEDVKYQKNLNTKGKQYSKSAGRPNNLLTCAHLIAVLLGKASMVDFAYGFAQQRGVSAIKIAQLPSCFPLLEIDKTEAKIISEEIK</sequence>
<evidence type="ECO:0000313" key="2">
    <source>
        <dbReference type="Proteomes" id="UP000034774"/>
    </source>
</evidence>
<dbReference type="Proteomes" id="UP000034774">
    <property type="component" value="Unassembled WGS sequence"/>
</dbReference>
<protein>
    <submittedName>
        <fullName evidence="1">Uncharacterized protein</fullName>
    </submittedName>
</protein>
<reference evidence="1 2" key="1">
    <citation type="journal article" date="2015" name="Nature">
        <title>rRNA introns, odd ribosomes, and small enigmatic genomes across a large radiation of phyla.</title>
        <authorList>
            <person name="Brown C.T."/>
            <person name="Hug L.A."/>
            <person name="Thomas B.C."/>
            <person name="Sharon I."/>
            <person name="Castelle C.J."/>
            <person name="Singh A."/>
            <person name="Wilkins M.J."/>
            <person name="Williams K.H."/>
            <person name="Banfield J.F."/>
        </authorList>
    </citation>
    <scope>NUCLEOTIDE SEQUENCE [LARGE SCALE GENOMIC DNA]</scope>
</reference>
<proteinExistence type="predicted"/>
<gene>
    <name evidence="1" type="ORF">UT17_C0012G0006</name>
</gene>
<comment type="caution">
    <text evidence="1">The sequence shown here is derived from an EMBL/GenBank/DDBJ whole genome shotgun (WGS) entry which is preliminary data.</text>
</comment>
<name>A0A0G0PPM2_9BACT</name>
<organism evidence="1 2">
    <name type="scientific">Candidatus Woesebacteria bacterium GW2011_GWB1_39_10</name>
    <dbReference type="NCBI Taxonomy" id="1618572"/>
    <lineage>
        <taxon>Bacteria</taxon>
        <taxon>Candidatus Woeseibacteriota</taxon>
    </lineage>
</organism>
<accession>A0A0G0PPM2</accession>
<dbReference type="AlphaFoldDB" id="A0A0G0PPM2"/>
<evidence type="ECO:0000313" key="1">
    <source>
        <dbReference type="EMBL" id="KKQ91296.1"/>
    </source>
</evidence>
<dbReference type="EMBL" id="LBVU01000012">
    <property type="protein sequence ID" value="KKQ91296.1"/>
    <property type="molecule type" value="Genomic_DNA"/>
</dbReference>